<dbReference type="EMBL" id="PDCJ01000001">
    <property type="protein sequence ID" value="PEG31610.1"/>
    <property type="molecule type" value="Genomic_DNA"/>
</dbReference>
<keyword evidence="2" id="KW-1185">Reference proteome</keyword>
<gene>
    <name evidence="1" type="ORF">CQ394_07885</name>
</gene>
<dbReference type="Proteomes" id="UP000220840">
    <property type="component" value="Unassembled WGS sequence"/>
</dbReference>
<proteinExistence type="predicted"/>
<comment type="caution">
    <text evidence="1">The sequence shown here is derived from an EMBL/GenBank/DDBJ whole genome shotgun (WGS) entry which is preliminary data.</text>
</comment>
<dbReference type="AlphaFoldDB" id="A0A2A7MJ49"/>
<evidence type="ECO:0000313" key="2">
    <source>
        <dbReference type="Proteomes" id="UP000220840"/>
    </source>
</evidence>
<organism evidence="1 2">
    <name type="scientific">Clostridium neonatale</name>
    <dbReference type="NCBI Taxonomy" id="137838"/>
    <lineage>
        <taxon>Bacteria</taxon>
        <taxon>Bacillati</taxon>
        <taxon>Bacillota</taxon>
        <taxon>Clostridia</taxon>
        <taxon>Eubacteriales</taxon>
        <taxon>Clostridiaceae</taxon>
        <taxon>Clostridium</taxon>
    </lineage>
</organism>
<evidence type="ECO:0000313" key="1">
    <source>
        <dbReference type="EMBL" id="PEG31610.1"/>
    </source>
</evidence>
<protein>
    <submittedName>
        <fullName evidence="1">Uncharacterized protein</fullName>
    </submittedName>
</protein>
<accession>A0A2A7MJ49</accession>
<sequence>MIQAYIFFDCSQIITKSIPQAAERIKALENMGFFKWQNKMIGTQDRKEYDNYWVARIEKNKNKK</sequence>
<name>A0A2A7MJ49_9CLOT</name>
<reference evidence="1 2" key="1">
    <citation type="submission" date="2017-10" db="EMBL/GenBank/DDBJ databases">
        <title>Effective Description of Clostridium neonatale sp. nov. linked to necrotizing enterocolitis in neonates and a clarification of species assignable to the genus Clostridium (Prazmowski 1880) emend. Lawson and Rainey 2016.</title>
        <authorList>
            <person name="Bernard K."/>
            <person name="Burdz T."/>
            <person name="Wiebe D."/>
            <person name="Balcewich B."/>
            <person name="Alfa M."/>
            <person name="Bernier A.-M."/>
        </authorList>
    </citation>
    <scope>NUCLEOTIDE SEQUENCE [LARGE SCALE GENOMIC DNA]</scope>
    <source>
        <strain evidence="1 2">LCDC99A005</strain>
    </source>
</reference>
<dbReference type="RefSeq" id="WP_058295765.1">
    <property type="nucleotide sequence ID" value="NZ_CAMRXG010000052.1"/>
</dbReference>